<name>A0ABP7CXR2_9MICC</name>
<accession>A0ABP7CXR2</accession>
<dbReference type="EMBL" id="BAABCJ010000001">
    <property type="protein sequence ID" value="GAA3696556.1"/>
    <property type="molecule type" value="Genomic_DNA"/>
</dbReference>
<comment type="caution">
    <text evidence="1">The sequence shown here is derived from an EMBL/GenBank/DDBJ whole genome shotgun (WGS) entry which is preliminary data.</text>
</comment>
<protein>
    <submittedName>
        <fullName evidence="1">Uncharacterized protein</fullName>
    </submittedName>
</protein>
<evidence type="ECO:0000313" key="1">
    <source>
        <dbReference type="EMBL" id="GAA3696556.1"/>
    </source>
</evidence>
<gene>
    <name evidence="1" type="ORF">GCM10022377_06760</name>
</gene>
<dbReference type="Proteomes" id="UP001501536">
    <property type="component" value="Unassembled WGS sequence"/>
</dbReference>
<reference evidence="2" key="1">
    <citation type="journal article" date="2019" name="Int. J. Syst. Evol. Microbiol.">
        <title>The Global Catalogue of Microorganisms (GCM) 10K type strain sequencing project: providing services to taxonomists for standard genome sequencing and annotation.</title>
        <authorList>
            <consortium name="The Broad Institute Genomics Platform"/>
            <consortium name="The Broad Institute Genome Sequencing Center for Infectious Disease"/>
            <person name="Wu L."/>
            <person name="Ma J."/>
        </authorList>
    </citation>
    <scope>NUCLEOTIDE SEQUENCE [LARGE SCALE GENOMIC DNA]</scope>
    <source>
        <strain evidence="2">JCM 16961</strain>
    </source>
</reference>
<organism evidence="1 2">
    <name type="scientific">Zhihengliuella alba</name>
    <dbReference type="NCBI Taxonomy" id="547018"/>
    <lineage>
        <taxon>Bacteria</taxon>
        <taxon>Bacillati</taxon>
        <taxon>Actinomycetota</taxon>
        <taxon>Actinomycetes</taxon>
        <taxon>Micrococcales</taxon>
        <taxon>Micrococcaceae</taxon>
        <taxon>Zhihengliuella</taxon>
    </lineage>
</organism>
<sequence>MLDQRALADQGVDLADIQIECLGHVRQCHPVADQFFNVIHTHKGATHGGPTARISHVSVTRRRHSGLVPACAVRSSAPWRTVVCEREVLWRPIDADIPCGTPA</sequence>
<proteinExistence type="predicted"/>
<keyword evidence="2" id="KW-1185">Reference proteome</keyword>
<evidence type="ECO:0000313" key="2">
    <source>
        <dbReference type="Proteomes" id="UP001501536"/>
    </source>
</evidence>